<reference evidence="9 10" key="1">
    <citation type="submission" date="2018-10" db="EMBL/GenBank/DDBJ databases">
        <title>Fifty Aureobasidium pullulans genomes reveal a recombining polyextremotolerant generalist.</title>
        <authorList>
            <person name="Gostincar C."/>
            <person name="Turk M."/>
            <person name="Zajc J."/>
            <person name="Gunde-Cimerman N."/>
        </authorList>
    </citation>
    <scope>NUCLEOTIDE SEQUENCE [LARGE SCALE GENOMIC DNA]</scope>
    <source>
        <strain evidence="9 10">EXF-11318</strain>
    </source>
</reference>
<evidence type="ECO:0000256" key="2">
    <source>
        <dbReference type="ARBA" id="ARBA00009070"/>
    </source>
</evidence>
<protein>
    <recommendedName>
        <fullName evidence="7">Large ribosomal subunit protein mL46</fullName>
    </recommendedName>
</protein>
<dbReference type="CDD" id="cd04661">
    <property type="entry name" value="NUDIX_MRP_L46"/>
    <property type="match status" value="1"/>
</dbReference>
<evidence type="ECO:0000313" key="9">
    <source>
        <dbReference type="EMBL" id="THW17457.1"/>
    </source>
</evidence>
<dbReference type="Proteomes" id="UP000308014">
    <property type="component" value="Unassembled WGS sequence"/>
</dbReference>
<dbReference type="EMBL" id="QZAJ01000107">
    <property type="protein sequence ID" value="THW17457.1"/>
    <property type="molecule type" value="Genomic_DNA"/>
</dbReference>
<comment type="caution">
    <text evidence="9">The sequence shown here is derived from an EMBL/GenBank/DDBJ whole genome shotgun (WGS) entry which is preliminary data.</text>
</comment>
<name>A0A4S8VY39_AURPU</name>
<evidence type="ECO:0000256" key="7">
    <source>
        <dbReference type="ARBA" id="ARBA00035190"/>
    </source>
</evidence>
<evidence type="ECO:0000256" key="6">
    <source>
        <dbReference type="ARBA" id="ARBA00023274"/>
    </source>
</evidence>
<evidence type="ECO:0000256" key="3">
    <source>
        <dbReference type="ARBA" id="ARBA00022946"/>
    </source>
</evidence>
<proteinExistence type="inferred from homology"/>
<accession>A0A4S8VY39</accession>
<dbReference type="InterPro" id="IPR040008">
    <property type="entry name" value="Ribosomal_mL46"/>
</dbReference>
<sequence>MFLEVEWRFGAQVLKPAYHHERRPKNRQAASRVIDLARTTPESVCNSCLSRISQYRSASTAAAVAPAASTSSQSQDASGSPAVRPAYQLRTGVVLSRPPVLTRALHPFEKAFFLYQKRLNERLALPFTRYFYYKKGTPGDREWKRKMKLRQTPARDIGVYNAYSESGWNDEVLINDKTSEPESQVEALIRDAEGTDGEAGVKRETSQDIVVQRPLPRVTEEDQKGDQTSLNRLLDRTLYLLVKNKNGVWRFPEDQIKGPEGLDQAAERILVQAGGINMNTWVVGNAPIGHYSGNFKKTITNSEKNVEEVGERTFFMKARIMAGQADLKANVYGDKEFKWLSSEEIQKTVTPKYWSSIANMLAGR</sequence>
<evidence type="ECO:0000256" key="1">
    <source>
        <dbReference type="ARBA" id="ARBA00004173"/>
    </source>
</evidence>
<keyword evidence="3" id="KW-0809">Transit peptide</keyword>
<dbReference type="Gene3D" id="3.90.79.10">
    <property type="entry name" value="Nucleoside Triphosphate Pyrophosphohydrolase"/>
    <property type="match status" value="1"/>
</dbReference>
<dbReference type="InterPro" id="IPR021757">
    <property type="entry name" value="Ribosomal_mL46_N"/>
</dbReference>
<evidence type="ECO:0000256" key="4">
    <source>
        <dbReference type="ARBA" id="ARBA00022980"/>
    </source>
</evidence>
<dbReference type="PANTHER" id="PTHR13124:SF12">
    <property type="entry name" value="LARGE RIBOSOMAL SUBUNIT PROTEIN ML46"/>
    <property type="match status" value="1"/>
</dbReference>
<organism evidence="9 10">
    <name type="scientific">Aureobasidium pullulans</name>
    <name type="common">Black yeast</name>
    <name type="synonym">Pullularia pullulans</name>
    <dbReference type="NCBI Taxonomy" id="5580"/>
    <lineage>
        <taxon>Eukaryota</taxon>
        <taxon>Fungi</taxon>
        <taxon>Dikarya</taxon>
        <taxon>Ascomycota</taxon>
        <taxon>Pezizomycotina</taxon>
        <taxon>Dothideomycetes</taxon>
        <taxon>Dothideomycetidae</taxon>
        <taxon>Dothideales</taxon>
        <taxon>Saccotheciaceae</taxon>
        <taxon>Aureobasidium</taxon>
    </lineage>
</organism>
<dbReference type="GO" id="GO:0005743">
    <property type="term" value="C:mitochondrial inner membrane"/>
    <property type="evidence" value="ECO:0007669"/>
    <property type="project" value="UniProtKB-ARBA"/>
</dbReference>
<keyword evidence="4" id="KW-0689">Ribosomal protein</keyword>
<comment type="similarity">
    <text evidence="2">Belongs to the mitochondrion-specific ribosomal protein mL46 family.</text>
</comment>
<comment type="subcellular location">
    <subcellularLocation>
        <location evidence="1">Mitochondrion</location>
    </subcellularLocation>
</comment>
<dbReference type="FunFam" id="3.90.79.10:FF:000018">
    <property type="entry name" value="39S ribosomal protein L46, mitochondrial"/>
    <property type="match status" value="1"/>
</dbReference>
<evidence type="ECO:0000313" key="10">
    <source>
        <dbReference type="Proteomes" id="UP000308014"/>
    </source>
</evidence>
<dbReference type="PANTHER" id="PTHR13124">
    <property type="entry name" value="39S RIBOSOMAL PROTEIN L46, MITOCHONDRIAL PRECURSOR-RELATED"/>
    <property type="match status" value="1"/>
</dbReference>
<dbReference type="GO" id="GO:0003735">
    <property type="term" value="F:structural constituent of ribosome"/>
    <property type="evidence" value="ECO:0007669"/>
    <property type="project" value="InterPro"/>
</dbReference>
<gene>
    <name evidence="9" type="ORF">D6D24_03894</name>
</gene>
<keyword evidence="5" id="KW-0496">Mitochondrion</keyword>
<keyword evidence="6" id="KW-0687">Ribonucleoprotein</keyword>
<feature type="domain" description="Large ribosomal subunit protein mL46 N-terminal" evidence="8">
    <location>
        <begin position="87"/>
        <end position="222"/>
    </location>
</feature>
<evidence type="ECO:0000259" key="8">
    <source>
        <dbReference type="Pfam" id="PF11788"/>
    </source>
</evidence>
<dbReference type="GO" id="GO:0005762">
    <property type="term" value="C:mitochondrial large ribosomal subunit"/>
    <property type="evidence" value="ECO:0007669"/>
    <property type="project" value="TreeGrafter"/>
</dbReference>
<dbReference type="Pfam" id="PF11788">
    <property type="entry name" value="MRP-L46"/>
    <property type="match status" value="1"/>
</dbReference>
<dbReference type="InterPro" id="IPR033650">
    <property type="entry name" value="Ribosomal_mL46_NUDIX"/>
</dbReference>
<evidence type="ECO:0000256" key="5">
    <source>
        <dbReference type="ARBA" id="ARBA00023128"/>
    </source>
</evidence>
<dbReference type="AlphaFoldDB" id="A0A4S8VY39"/>